<dbReference type="EMBL" id="SUNH01000005">
    <property type="protein sequence ID" value="TJZ86718.1"/>
    <property type="molecule type" value="Genomic_DNA"/>
</dbReference>
<keyword evidence="3" id="KW-1133">Transmembrane helix</keyword>
<comment type="caution">
    <text evidence="4">The sequence shown here is derived from an EMBL/GenBank/DDBJ whole genome shotgun (WGS) entry which is preliminary data.</text>
</comment>
<feature type="region of interest" description="Disordered" evidence="2">
    <location>
        <begin position="212"/>
        <end position="248"/>
    </location>
</feature>
<dbReference type="AlphaFoldDB" id="A0A4V5MU48"/>
<evidence type="ECO:0000256" key="3">
    <source>
        <dbReference type="SAM" id="Phobius"/>
    </source>
</evidence>
<feature type="region of interest" description="Disordered" evidence="2">
    <location>
        <begin position="1"/>
        <end position="37"/>
    </location>
</feature>
<protein>
    <submittedName>
        <fullName evidence="4">Uncharacterized protein</fullName>
    </submittedName>
</protein>
<accession>A0A4V5MU48</accession>
<organism evidence="4 5">
    <name type="scientific">Paracoccus hibiscisoli</name>
    <dbReference type="NCBI Taxonomy" id="2023261"/>
    <lineage>
        <taxon>Bacteria</taxon>
        <taxon>Pseudomonadati</taxon>
        <taxon>Pseudomonadota</taxon>
        <taxon>Alphaproteobacteria</taxon>
        <taxon>Rhodobacterales</taxon>
        <taxon>Paracoccaceae</taxon>
        <taxon>Paracoccus</taxon>
    </lineage>
</organism>
<feature type="compositionally biased region" description="Low complexity" evidence="2">
    <location>
        <begin position="1"/>
        <end position="18"/>
    </location>
</feature>
<feature type="transmembrane region" description="Helical" evidence="3">
    <location>
        <begin position="122"/>
        <end position="145"/>
    </location>
</feature>
<name>A0A4V5MU48_9RHOB</name>
<evidence type="ECO:0000256" key="1">
    <source>
        <dbReference type="SAM" id="Coils"/>
    </source>
</evidence>
<evidence type="ECO:0000313" key="5">
    <source>
        <dbReference type="Proteomes" id="UP000306223"/>
    </source>
</evidence>
<dbReference type="RefSeq" id="WP_136855442.1">
    <property type="nucleotide sequence ID" value="NZ_SUNH01000005.1"/>
</dbReference>
<feature type="compositionally biased region" description="Low complexity" evidence="2">
    <location>
        <begin position="217"/>
        <end position="226"/>
    </location>
</feature>
<sequence length="475" mass="47743">MKKPKTTTGGTAPTSDSTIPAAGSAADAGPEIRRIPAHVGVIDHAAVGAGTPAQAGQPGEVRPVGSTLVGDGTDGLAPAAARSASAGPSPFAAKDAEAPKPRTAPADSASPRPAAAPMRKTGFWPVALGGVVAAGLGAAATIYALPHLPAAWQPAPVAANGDAQDADPQAMIDAAAAAGRDAAREELAQTQPDAALPDDLLPRIEALEEQVAALSQAPADTPAPEADTADADAPDADTPVAAAPAVDPDQLADLRQRLDEQQARLDELSARPAFDPEAAQALQEQIETAAADAQSSLDATRAEAEALQEAAAESTRRAEAVAAIAALQTALDAGVTPEQARTALEGAGLDTPDALQTPVPSLTELQTDFPEAARAALRASLRDSSASGQGNLLTNFLRAQTGARSVAPRDGDDADAILSRADADVQAGRIDAALTQMQALPQPAMQAPAMADWMSRATAYSQARAALTDLSSGSN</sequence>
<keyword evidence="3" id="KW-0812">Transmembrane</keyword>
<evidence type="ECO:0000313" key="4">
    <source>
        <dbReference type="EMBL" id="TJZ86718.1"/>
    </source>
</evidence>
<proteinExistence type="predicted"/>
<feature type="region of interest" description="Disordered" evidence="2">
    <location>
        <begin position="49"/>
        <end position="117"/>
    </location>
</feature>
<feature type="compositionally biased region" description="Low complexity" evidence="2">
    <location>
        <begin position="49"/>
        <end position="59"/>
    </location>
</feature>
<keyword evidence="1" id="KW-0175">Coiled coil</keyword>
<feature type="compositionally biased region" description="Low complexity" evidence="2">
    <location>
        <begin position="101"/>
        <end position="117"/>
    </location>
</feature>
<feature type="coiled-coil region" evidence="1">
    <location>
        <begin position="251"/>
        <end position="317"/>
    </location>
</feature>
<keyword evidence="3" id="KW-0472">Membrane</keyword>
<dbReference type="OrthoDB" id="7659420at2"/>
<gene>
    <name evidence="4" type="ORF">FA740_03795</name>
</gene>
<evidence type="ECO:0000256" key="2">
    <source>
        <dbReference type="SAM" id="MobiDB-lite"/>
    </source>
</evidence>
<feature type="compositionally biased region" description="Low complexity" evidence="2">
    <location>
        <begin position="77"/>
        <end position="93"/>
    </location>
</feature>
<dbReference type="Proteomes" id="UP000306223">
    <property type="component" value="Unassembled WGS sequence"/>
</dbReference>
<reference evidence="4 5" key="1">
    <citation type="submission" date="2019-04" db="EMBL/GenBank/DDBJ databases">
        <authorList>
            <person name="Li J."/>
        </authorList>
    </citation>
    <scope>NUCLEOTIDE SEQUENCE [LARGE SCALE GENOMIC DNA]</scope>
    <source>
        <strain evidence="4 5">CCTCC AB2016182</strain>
    </source>
</reference>
<feature type="compositionally biased region" description="Low complexity" evidence="2">
    <location>
        <begin position="236"/>
        <end position="248"/>
    </location>
</feature>
<keyword evidence="5" id="KW-1185">Reference proteome</keyword>